<dbReference type="AlphaFoldDB" id="A0A1I7YR30"/>
<evidence type="ECO:0000313" key="1">
    <source>
        <dbReference type="Proteomes" id="UP000095287"/>
    </source>
</evidence>
<keyword evidence="1" id="KW-1185">Reference proteome</keyword>
<evidence type="ECO:0000313" key="2">
    <source>
        <dbReference type="WBParaSite" id="L893_g18844.t1"/>
    </source>
</evidence>
<reference evidence="2" key="1">
    <citation type="submission" date="2016-11" db="UniProtKB">
        <authorList>
            <consortium name="WormBaseParasite"/>
        </authorList>
    </citation>
    <scope>IDENTIFICATION</scope>
</reference>
<name>A0A1I7YR30_9BILA</name>
<proteinExistence type="predicted"/>
<sequence length="136" mass="14717">MGLESFGITVQPVGVTGFKSVPAGVRRMASTTLARIRALFGIKDPTALSRKWEVGGVEEFSDDKVDSASGSTTGDISYLWRGSDKTRPQNCDVVTLPNYKDTIRSISARTHNHGRSEEIDEDATSPGRVVQSFIGL</sequence>
<accession>A0A1I7YR30</accession>
<organism evidence="1 2">
    <name type="scientific">Steinernema glaseri</name>
    <dbReference type="NCBI Taxonomy" id="37863"/>
    <lineage>
        <taxon>Eukaryota</taxon>
        <taxon>Metazoa</taxon>
        <taxon>Ecdysozoa</taxon>
        <taxon>Nematoda</taxon>
        <taxon>Chromadorea</taxon>
        <taxon>Rhabditida</taxon>
        <taxon>Tylenchina</taxon>
        <taxon>Panagrolaimomorpha</taxon>
        <taxon>Strongyloidoidea</taxon>
        <taxon>Steinernematidae</taxon>
        <taxon>Steinernema</taxon>
    </lineage>
</organism>
<dbReference type="WBParaSite" id="L893_g18844.t1">
    <property type="protein sequence ID" value="L893_g18844.t1"/>
    <property type="gene ID" value="L893_g18844"/>
</dbReference>
<protein>
    <submittedName>
        <fullName evidence="2">Uncharacterized protein</fullName>
    </submittedName>
</protein>
<dbReference type="Proteomes" id="UP000095287">
    <property type="component" value="Unplaced"/>
</dbReference>